<accession>A0A1C5JP42</accession>
<protein>
    <submittedName>
        <fullName evidence="6">Protein-S-isoprenylcysteine O-methyltransferase Ste14</fullName>
    </submittedName>
</protein>
<evidence type="ECO:0000256" key="5">
    <source>
        <dbReference type="SAM" id="Phobius"/>
    </source>
</evidence>
<sequence length="195" mass="21471">MPVPYEELSNPARTVFLVSVGAFLAGELVQAFRSRRGATRVDVRAEALFRVMFFAGILMLPLGRAVAPSAVIGGGVFLFALGVVLGWLGLLLRWWSFVSLGKYFTVVVKTSEDQPVVERGPYRILRHPSYTGLVLAFAGAGLMVGNWLSAVGAVFLVLTALIHRLRFEERALTAALGNRYREFAASRARLIPYIW</sequence>
<name>A0A1C5JP42_9ACTN</name>
<reference evidence="7" key="1">
    <citation type="submission" date="2016-06" db="EMBL/GenBank/DDBJ databases">
        <authorList>
            <person name="Varghese N."/>
            <person name="Submissions Spin"/>
        </authorList>
    </citation>
    <scope>NUCLEOTIDE SEQUENCE [LARGE SCALE GENOMIC DNA]</scope>
    <source>
        <strain evidence="7">DSM 43819</strain>
    </source>
</reference>
<feature type="transmembrane region" description="Helical" evidence="5">
    <location>
        <begin position="47"/>
        <end position="63"/>
    </location>
</feature>
<keyword evidence="6" id="KW-0489">Methyltransferase</keyword>
<evidence type="ECO:0000256" key="1">
    <source>
        <dbReference type="ARBA" id="ARBA00004141"/>
    </source>
</evidence>
<dbReference type="OrthoDB" id="7203053at2"/>
<evidence type="ECO:0000313" key="7">
    <source>
        <dbReference type="Proteomes" id="UP000198221"/>
    </source>
</evidence>
<keyword evidence="3 5" id="KW-1133">Transmembrane helix</keyword>
<keyword evidence="2 5" id="KW-0812">Transmembrane</keyword>
<evidence type="ECO:0000256" key="4">
    <source>
        <dbReference type="ARBA" id="ARBA00023136"/>
    </source>
</evidence>
<organism evidence="6 7">
    <name type="scientific">Micromonospora inositola</name>
    <dbReference type="NCBI Taxonomy" id="47865"/>
    <lineage>
        <taxon>Bacteria</taxon>
        <taxon>Bacillati</taxon>
        <taxon>Actinomycetota</taxon>
        <taxon>Actinomycetes</taxon>
        <taxon>Micromonosporales</taxon>
        <taxon>Micromonosporaceae</taxon>
        <taxon>Micromonospora</taxon>
    </lineage>
</organism>
<dbReference type="EMBL" id="LT607754">
    <property type="protein sequence ID" value="SCG72354.1"/>
    <property type="molecule type" value="Genomic_DNA"/>
</dbReference>
<evidence type="ECO:0000256" key="2">
    <source>
        <dbReference type="ARBA" id="ARBA00022692"/>
    </source>
</evidence>
<dbReference type="GO" id="GO:0016020">
    <property type="term" value="C:membrane"/>
    <property type="evidence" value="ECO:0007669"/>
    <property type="project" value="UniProtKB-SubCell"/>
</dbReference>
<evidence type="ECO:0000256" key="3">
    <source>
        <dbReference type="ARBA" id="ARBA00022989"/>
    </source>
</evidence>
<dbReference type="GO" id="GO:0004671">
    <property type="term" value="F:protein C-terminal S-isoprenylcysteine carboxyl O-methyltransferase activity"/>
    <property type="evidence" value="ECO:0007669"/>
    <property type="project" value="InterPro"/>
</dbReference>
<dbReference type="InterPro" id="IPR052527">
    <property type="entry name" value="Metal_cation-efflux_comp"/>
</dbReference>
<comment type="subcellular location">
    <subcellularLocation>
        <location evidence="1">Membrane</location>
        <topology evidence="1">Multi-pass membrane protein</topology>
    </subcellularLocation>
</comment>
<dbReference type="Pfam" id="PF04140">
    <property type="entry name" value="ICMT"/>
    <property type="match status" value="1"/>
</dbReference>
<dbReference type="AlphaFoldDB" id="A0A1C5JP42"/>
<dbReference type="PANTHER" id="PTHR43847">
    <property type="entry name" value="BLL3993 PROTEIN"/>
    <property type="match status" value="1"/>
</dbReference>
<dbReference type="PANTHER" id="PTHR43847:SF1">
    <property type="entry name" value="BLL3993 PROTEIN"/>
    <property type="match status" value="1"/>
</dbReference>
<dbReference type="InterPro" id="IPR007269">
    <property type="entry name" value="ICMT_MeTrfase"/>
</dbReference>
<keyword evidence="4 5" id="KW-0472">Membrane</keyword>
<gene>
    <name evidence="6" type="ORF">GA0070613_5064</name>
</gene>
<proteinExistence type="predicted"/>
<keyword evidence="6" id="KW-0808">Transferase</keyword>
<dbReference type="Gene3D" id="1.20.120.1630">
    <property type="match status" value="1"/>
</dbReference>
<dbReference type="GO" id="GO:0032259">
    <property type="term" value="P:methylation"/>
    <property type="evidence" value="ECO:0007669"/>
    <property type="project" value="UniProtKB-KW"/>
</dbReference>
<feature type="transmembrane region" description="Helical" evidence="5">
    <location>
        <begin position="70"/>
        <end position="95"/>
    </location>
</feature>
<evidence type="ECO:0000313" key="6">
    <source>
        <dbReference type="EMBL" id="SCG72354.1"/>
    </source>
</evidence>
<keyword evidence="7" id="KW-1185">Reference proteome</keyword>
<feature type="transmembrane region" description="Helical" evidence="5">
    <location>
        <begin position="133"/>
        <end position="162"/>
    </location>
</feature>
<dbReference type="Proteomes" id="UP000198221">
    <property type="component" value="Chromosome I"/>
</dbReference>